<dbReference type="Proteomes" id="UP001454086">
    <property type="component" value="Unassembled WGS sequence"/>
</dbReference>
<reference evidence="1 2" key="1">
    <citation type="submission" date="2024-03" db="EMBL/GenBank/DDBJ databases">
        <title>Human intestinal bacterial collection.</title>
        <authorList>
            <person name="Pauvert C."/>
            <person name="Hitch T.C.A."/>
            <person name="Clavel T."/>
        </authorList>
    </citation>
    <scope>NUCLEOTIDE SEQUENCE [LARGE SCALE GENOMIC DNA]</scope>
    <source>
        <strain evidence="1 2">CLA-SR-H021</strain>
    </source>
</reference>
<sequence length="85" mass="9597">MDICTDISRECCNYDQEQVSACPHGQSGCPSSCQSYYPDMIQFPVAMAFVPWQQWQPTYVPEQGLEQGTIFPDLDLPFHCGRCGI</sequence>
<accession>A0ABV1DAX9</accession>
<dbReference type="Pfam" id="PF11007">
    <property type="entry name" value="CotJA"/>
    <property type="match status" value="1"/>
</dbReference>
<dbReference type="EMBL" id="JBBMFM010000080">
    <property type="protein sequence ID" value="MEQ2426931.1"/>
    <property type="molecule type" value="Genomic_DNA"/>
</dbReference>
<organism evidence="1 2">
    <name type="scientific">Enterocloster hominis</name>
    <name type="common">ex Hitch et al. 2024</name>
    <dbReference type="NCBI Taxonomy" id="1917870"/>
    <lineage>
        <taxon>Bacteria</taxon>
        <taxon>Bacillati</taxon>
        <taxon>Bacillota</taxon>
        <taxon>Clostridia</taxon>
        <taxon>Lachnospirales</taxon>
        <taxon>Lachnospiraceae</taxon>
        <taxon>Enterocloster</taxon>
    </lineage>
</organism>
<proteinExistence type="predicted"/>
<name>A0ABV1DAX9_9FIRM</name>
<protein>
    <submittedName>
        <fullName evidence="1">Spore coat associated protein CotJA</fullName>
    </submittedName>
</protein>
<dbReference type="InterPro" id="IPR020256">
    <property type="entry name" value="Spore_coat_CotJA"/>
</dbReference>
<evidence type="ECO:0000313" key="1">
    <source>
        <dbReference type="EMBL" id="MEQ2426931.1"/>
    </source>
</evidence>
<gene>
    <name evidence="1" type="ORF">WMQ36_18315</name>
</gene>
<dbReference type="RefSeq" id="WP_008721777.1">
    <property type="nucleotide sequence ID" value="NZ_JBBMFM010000080.1"/>
</dbReference>
<comment type="caution">
    <text evidence="1">The sequence shown here is derived from an EMBL/GenBank/DDBJ whole genome shotgun (WGS) entry which is preliminary data.</text>
</comment>
<evidence type="ECO:0000313" key="2">
    <source>
        <dbReference type="Proteomes" id="UP001454086"/>
    </source>
</evidence>
<keyword evidence="2" id="KW-1185">Reference proteome</keyword>